<dbReference type="Proteomes" id="UP001183202">
    <property type="component" value="Unassembled WGS sequence"/>
</dbReference>
<keyword evidence="3" id="KW-1185">Reference proteome</keyword>
<dbReference type="PANTHER" id="PTHR38011">
    <property type="entry name" value="DIHYDROFOLATE REDUCTASE FAMILY PROTEIN (AFU_ORTHOLOGUE AFUA_8G06820)"/>
    <property type="match status" value="1"/>
</dbReference>
<organism evidence="2 3">
    <name type="scientific">Pseudonocardia charpentierae</name>
    <dbReference type="NCBI Taxonomy" id="3075545"/>
    <lineage>
        <taxon>Bacteria</taxon>
        <taxon>Bacillati</taxon>
        <taxon>Actinomycetota</taxon>
        <taxon>Actinomycetes</taxon>
        <taxon>Pseudonocardiales</taxon>
        <taxon>Pseudonocardiaceae</taxon>
        <taxon>Pseudonocardia</taxon>
    </lineage>
</organism>
<dbReference type="EMBL" id="JAVREJ010000001">
    <property type="protein sequence ID" value="MDT0348273.1"/>
    <property type="molecule type" value="Genomic_DNA"/>
</dbReference>
<dbReference type="Pfam" id="PF01872">
    <property type="entry name" value="RibD_C"/>
    <property type="match status" value="1"/>
</dbReference>
<dbReference type="InterPro" id="IPR002734">
    <property type="entry name" value="RibDG_C"/>
</dbReference>
<accession>A0ABU2N2X8</accession>
<protein>
    <submittedName>
        <fullName evidence="2">Dihydrofolate reductase family protein</fullName>
    </submittedName>
</protein>
<evidence type="ECO:0000313" key="2">
    <source>
        <dbReference type="EMBL" id="MDT0348273.1"/>
    </source>
</evidence>
<feature type="domain" description="Bacterial bifunctional deaminase-reductase C-terminal" evidence="1">
    <location>
        <begin position="7"/>
        <end position="156"/>
    </location>
</feature>
<sequence>MTQKTVYYTATTLDGFIADPADSLDWLLVQDIDADGPMNYNAFIAGVGAIAMGATTYEWIRARITEGTEKWGYAMPAVVFTHRDLPTVDGADLRFVSGDVAAVHAELVAAAGGKDVWVVGGGDLAGQFADAGLLDEIVAAIAPVTLGAGRPIFPRRYALRLTDVARNGAFACARYAVLGPRTTDWSA</sequence>
<dbReference type="Gene3D" id="3.40.430.10">
    <property type="entry name" value="Dihydrofolate Reductase, subunit A"/>
    <property type="match status" value="1"/>
</dbReference>
<evidence type="ECO:0000259" key="1">
    <source>
        <dbReference type="Pfam" id="PF01872"/>
    </source>
</evidence>
<dbReference type="SUPFAM" id="SSF53597">
    <property type="entry name" value="Dihydrofolate reductase-like"/>
    <property type="match status" value="1"/>
</dbReference>
<gene>
    <name evidence="2" type="ORF">RM445_01890</name>
</gene>
<dbReference type="PANTHER" id="PTHR38011:SF11">
    <property type="entry name" value="2,5-DIAMINO-6-RIBOSYLAMINO-4(3H)-PYRIMIDINONE 5'-PHOSPHATE REDUCTASE"/>
    <property type="match status" value="1"/>
</dbReference>
<reference evidence="3" key="1">
    <citation type="submission" date="2023-07" db="EMBL/GenBank/DDBJ databases">
        <title>30 novel species of actinomycetes from the DSMZ collection.</title>
        <authorList>
            <person name="Nouioui I."/>
        </authorList>
    </citation>
    <scope>NUCLEOTIDE SEQUENCE [LARGE SCALE GENOMIC DNA]</scope>
    <source>
        <strain evidence="3">DSM 45834</strain>
    </source>
</reference>
<evidence type="ECO:0000313" key="3">
    <source>
        <dbReference type="Proteomes" id="UP001183202"/>
    </source>
</evidence>
<proteinExistence type="predicted"/>
<comment type="caution">
    <text evidence="2">The sequence shown here is derived from an EMBL/GenBank/DDBJ whole genome shotgun (WGS) entry which is preliminary data.</text>
</comment>
<dbReference type="InterPro" id="IPR024072">
    <property type="entry name" value="DHFR-like_dom_sf"/>
</dbReference>
<dbReference type="RefSeq" id="WP_311554169.1">
    <property type="nucleotide sequence ID" value="NZ_JAVREJ010000001.1"/>
</dbReference>
<dbReference type="InterPro" id="IPR050765">
    <property type="entry name" value="Riboflavin_Biosynth_HTPR"/>
</dbReference>
<name>A0ABU2N2X8_9PSEU</name>